<dbReference type="OrthoDB" id="8195871at2759"/>
<sequence>MAACGTRRFRTCCFNYLRKKRGPEMLESYGLQTKPTNDVTRVVENFRIHEAPPQFEDPKLWWMNVLSNGNPYYGSYED</sequence>
<keyword evidence="2" id="KW-1185">Reference proteome</keyword>
<reference evidence="1" key="1">
    <citation type="submission" date="2021-04" db="EMBL/GenBank/DDBJ databases">
        <authorList>
            <person name="Tunstrom K."/>
        </authorList>
    </citation>
    <scope>NUCLEOTIDE SEQUENCE</scope>
</reference>
<name>A0A8S3WFY8_PARAO</name>
<proteinExistence type="predicted"/>
<accession>A0A8S3WFY8</accession>
<comment type="caution">
    <text evidence="1">The sequence shown here is derived from an EMBL/GenBank/DDBJ whole genome shotgun (WGS) entry which is preliminary data.</text>
</comment>
<organism evidence="1 2">
    <name type="scientific">Parnassius apollo</name>
    <name type="common">Apollo butterfly</name>
    <name type="synonym">Papilio apollo</name>
    <dbReference type="NCBI Taxonomy" id="110799"/>
    <lineage>
        <taxon>Eukaryota</taxon>
        <taxon>Metazoa</taxon>
        <taxon>Ecdysozoa</taxon>
        <taxon>Arthropoda</taxon>
        <taxon>Hexapoda</taxon>
        <taxon>Insecta</taxon>
        <taxon>Pterygota</taxon>
        <taxon>Neoptera</taxon>
        <taxon>Endopterygota</taxon>
        <taxon>Lepidoptera</taxon>
        <taxon>Glossata</taxon>
        <taxon>Ditrysia</taxon>
        <taxon>Papilionoidea</taxon>
        <taxon>Papilionidae</taxon>
        <taxon>Parnassiinae</taxon>
        <taxon>Parnassini</taxon>
        <taxon>Parnassius</taxon>
        <taxon>Parnassius</taxon>
    </lineage>
</organism>
<dbReference type="Proteomes" id="UP000691718">
    <property type="component" value="Unassembled WGS sequence"/>
</dbReference>
<gene>
    <name evidence="1" type="ORF">PAPOLLO_LOCUS5425</name>
</gene>
<evidence type="ECO:0000313" key="2">
    <source>
        <dbReference type="Proteomes" id="UP000691718"/>
    </source>
</evidence>
<evidence type="ECO:0000313" key="1">
    <source>
        <dbReference type="EMBL" id="CAG4955957.1"/>
    </source>
</evidence>
<dbReference type="AlphaFoldDB" id="A0A8S3WFY8"/>
<protein>
    <submittedName>
        <fullName evidence="1">(apollo) hypothetical protein</fullName>
    </submittedName>
</protein>
<dbReference type="EMBL" id="CAJQZP010000312">
    <property type="protein sequence ID" value="CAG4955957.1"/>
    <property type="molecule type" value="Genomic_DNA"/>
</dbReference>